<dbReference type="AlphaFoldDB" id="A0A194WYB1"/>
<dbReference type="RefSeq" id="XP_018067308.1">
    <property type="nucleotide sequence ID" value="XM_018220303.1"/>
</dbReference>
<name>A0A194WYB1_MOLSC</name>
<accession>A0A194WYB1</accession>
<reference evidence="1 2" key="1">
    <citation type="submission" date="2015-10" db="EMBL/GenBank/DDBJ databases">
        <title>Full genome of DAOMC 229536 Phialocephala scopiformis, a fungal endophyte of spruce producing the potent anti-insectan compound rugulosin.</title>
        <authorList>
            <consortium name="DOE Joint Genome Institute"/>
            <person name="Walker A.K."/>
            <person name="Frasz S.L."/>
            <person name="Seifert K.A."/>
            <person name="Miller J.D."/>
            <person name="Mondo S.J."/>
            <person name="Labutti K."/>
            <person name="Lipzen A."/>
            <person name="Dockter R."/>
            <person name="Kennedy M."/>
            <person name="Grigoriev I.V."/>
            <person name="Spatafora J.W."/>
        </authorList>
    </citation>
    <scope>NUCLEOTIDE SEQUENCE [LARGE SCALE GENOMIC DNA]</scope>
    <source>
        <strain evidence="1 2">CBS 120377</strain>
    </source>
</reference>
<sequence>MATNSEIDIIMEEEHSYDRSYSIAEYHAFAHTNTYDTSFPRSHGLELSAWHIQDIKTPWDWLCASMPGFWLVKLPVELRQMIFKLVFDDQVWNGKPVPLVVALRGHKDLYREALALFFKHPTNTFRLWLSNINRAMNMSKTAARGINKLEISVSSLTPTFVREVFTSGATFTDVHLKFSYTTSELEEKMIPWIKFMLQLSPKIHTLSVTYPTCLGFPEFPEIRKDYLFKRQQALYYGQTLPDRPDNIIQYIGNAFDIDPAIEDNEVEPCPKWTYANGMGYSSPKFPDKPVAACTYEETTYTWKAAKEKILVWRFEDEE</sequence>
<dbReference type="KEGG" id="psco:LY89DRAFT_737853"/>
<dbReference type="EMBL" id="KQ947423">
    <property type="protein sequence ID" value="KUJ12953.1"/>
    <property type="molecule type" value="Genomic_DNA"/>
</dbReference>
<gene>
    <name evidence="1" type="ORF">LY89DRAFT_737853</name>
</gene>
<evidence type="ECO:0000313" key="1">
    <source>
        <dbReference type="EMBL" id="KUJ12953.1"/>
    </source>
</evidence>
<keyword evidence="2" id="KW-1185">Reference proteome</keyword>
<dbReference type="OrthoDB" id="3531154at2759"/>
<dbReference type="GeneID" id="28830029"/>
<protein>
    <submittedName>
        <fullName evidence="1">Uncharacterized protein</fullName>
    </submittedName>
</protein>
<proteinExistence type="predicted"/>
<evidence type="ECO:0000313" key="2">
    <source>
        <dbReference type="Proteomes" id="UP000070700"/>
    </source>
</evidence>
<dbReference type="Proteomes" id="UP000070700">
    <property type="component" value="Unassembled WGS sequence"/>
</dbReference>
<dbReference type="InParanoid" id="A0A194WYB1"/>
<organism evidence="1 2">
    <name type="scientific">Mollisia scopiformis</name>
    <name type="common">Conifer needle endophyte fungus</name>
    <name type="synonym">Phialocephala scopiformis</name>
    <dbReference type="NCBI Taxonomy" id="149040"/>
    <lineage>
        <taxon>Eukaryota</taxon>
        <taxon>Fungi</taxon>
        <taxon>Dikarya</taxon>
        <taxon>Ascomycota</taxon>
        <taxon>Pezizomycotina</taxon>
        <taxon>Leotiomycetes</taxon>
        <taxon>Helotiales</taxon>
        <taxon>Mollisiaceae</taxon>
        <taxon>Mollisia</taxon>
    </lineage>
</organism>